<proteinExistence type="predicted"/>
<comment type="caution">
    <text evidence="2">The sequence shown here is derived from an EMBL/GenBank/DDBJ whole genome shotgun (WGS) entry which is preliminary data.</text>
</comment>
<evidence type="ECO:0000313" key="3">
    <source>
        <dbReference type="Proteomes" id="UP000823775"/>
    </source>
</evidence>
<organism evidence="2 3">
    <name type="scientific">Datura stramonium</name>
    <name type="common">Jimsonweed</name>
    <name type="synonym">Common thornapple</name>
    <dbReference type="NCBI Taxonomy" id="4076"/>
    <lineage>
        <taxon>Eukaryota</taxon>
        <taxon>Viridiplantae</taxon>
        <taxon>Streptophyta</taxon>
        <taxon>Embryophyta</taxon>
        <taxon>Tracheophyta</taxon>
        <taxon>Spermatophyta</taxon>
        <taxon>Magnoliopsida</taxon>
        <taxon>eudicotyledons</taxon>
        <taxon>Gunneridae</taxon>
        <taxon>Pentapetalae</taxon>
        <taxon>asterids</taxon>
        <taxon>lamiids</taxon>
        <taxon>Solanales</taxon>
        <taxon>Solanaceae</taxon>
        <taxon>Solanoideae</taxon>
        <taxon>Datureae</taxon>
        <taxon>Datura</taxon>
    </lineage>
</organism>
<dbReference type="EMBL" id="JACEIK010004158">
    <property type="protein sequence ID" value="MCD9644455.1"/>
    <property type="molecule type" value="Genomic_DNA"/>
</dbReference>
<reference evidence="2 3" key="1">
    <citation type="journal article" date="2021" name="BMC Genomics">
        <title>Datura genome reveals duplications of psychoactive alkaloid biosynthetic genes and high mutation rate following tissue culture.</title>
        <authorList>
            <person name="Rajewski A."/>
            <person name="Carter-House D."/>
            <person name="Stajich J."/>
            <person name="Litt A."/>
        </authorList>
    </citation>
    <scope>NUCLEOTIDE SEQUENCE [LARGE SCALE GENOMIC DNA]</scope>
    <source>
        <strain evidence="2">AR-01</strain>
    </source>
</reference>
<protein>
    <submittedName>
        <fullName evidence="2">Uncharacterized protein</fullName>
    </submittedName>
</protein>
<sequence length="122" mass="13566">MAPKPSKGKGVASSSHGSKRSRRDNEEEHDDLINVGEIIKYVLRRARAKGAKDLGLGVSWTDFCIGTRFKRRRVGSGFEEPLDNDMPTNEEMARVDSDIESNEEEEVSEMGEAALPPTDDEE</sequence>
<feature type="region of interest" description="Disordered" evidence="1">
    <location>
        <begin position="1"/>
        <end position="31"/>
    </location>
</feature>
<name>A0ABS8VE36_DATST</name>
<feature type="compositionally biased region" description="Acidic residues" evidence="1">
    <location>
        <begin position="98"/>
        <end position="109"/>
    </location>
</feature>
<evidence type="ECO:0000256" key="1">
    <source>
        <dbReference type="SAM" id="MobiDB-lite"/>
    </source>
</evidence>
<feature type="region of interest" description="Disordered" evidence="1">
    <location>
        <begin position="97"/>
        <end position="122"/>
    </location>
</feature>
<gene>
    <name evidence="2" type="ORF">HAX54_032671</name>
</gene>
<keyword evidence="3" id="KW-1185">Reference proteome</keyword>
<dbReference type="Proteomes" id="UP000823775">
    <property type="component" value="Unassembled WGS sequence"/>
</dbReference>
<accession>A0ABS8VE36</accession>
<evidence type="ECO:0000313" key="2">
    <source>
        <dbReference type="EMBL" id="MCD9644455.1"/>
    </source>
</evidence>